<dbReference type="PIRSF" id="PIRSF003137">
    <property type="entry name" value="McrC"/>
    <property type="match status" value="1"/>
</dbReference>
<evidence type="ECO:0000313" key="3">
    <source>
        <dbReference type="EMBL" id="SNQ60724.1"/>
    </source>
</evidence>
<dbReference type="NCBIfam" id="TIGR03264">
    <property type="entry name" value="met_CoM_red_C"/>
    <property type="match status" value="1"/>
</dbReference>
<organism evidence="3 4">
    <name type="scientific">Candidatus Methanoperedens nitratireducens</name>
    <dbReference type="NCBI Taxonomy" id="1392998"/>
    <lineage>
        <taxon>Archaea</taxon>
        <taxon>Methanobacteriati</taxon>
        <taxon>Methanobacteriota</taxon>
        <taxon>Stenosarchaea group</taxon>
        <taxon>Methanomicrobia</taxon>
        <taxon>Methanosarcinales</taxon>
        <taxon>ANME-2 cluster</taxon>
        <taxon>Candidatus Methanoperedentaceae</taxon>
        <taxon>Candidatus Methanoperedens</taxon>
    </lineage>
</organism>
<evidence type="ECO:0000256" key="1">
    <source>
        <dbReference type="ARBA" id="ARBA00022994"/>
    </source>
</evidence>
<keyword evidence="1" id="KW-0484">Methanogenesis</keyword>
<dbReference type="InterPro" id="IPR026327">
    <property type="entry name" value="Me_CoM_Rdtase_prot-C-like"/>
</dbReference>
<dbReference type="InterPro" id="IPR007687">
    <property type="entry name" value="Me_CoM_Rdtase_prot-C"/>
</dbReference>
<accession>A0A284VN86</accession>
<dbReference type="EMBL" id="FZMP01000113">
    <property type="protein sequence ID" value="SNQ60724.1"/>
    <property type="molecule type" value="Genomic_DNA"/>
</dbReference>
<dbReference type="OrthoDB" id="113954at2157"/>
<dbReference type="AlphaFoldDB" id="A0A284VN86"/>
<comment type="subunit">
    <text evidence="2">MCR is composed of three subunits: alpha, beta, and gamma. The function of proteins C and D is not known.</text>
</comment>
<evidence type="ECO:0000256" key="2">
    <source>
        <dbReference type="ARBA" id="ARBA00025920"/>
    </source>
</evidence>
<dbReference type="STRING" id="1392998.ANME2D_00875"/>
<keyword evidence="4" id="KW-1185">Reference proteome</keyword>
<reference evidence="4" key="1">
    <citation type="submission" date="2017-06" db="EMBL/GenBank/DDBJ databases">
        <authorList>
            <person name="Cremers G."/>
        </authorList>
    </citation>
    <scope>NUCLEOTIDE SEQUENCE [LARGE SCALE GENOMIC DNA]</scope>
</reference>
<proteinExistence type="predicted"/>
<evidence type="ECO:0000313" key="4">
    <source>
        <dbReference type="Proteomes" id="UP000218615"/>
    </source>
</evidence>
<protein>
    <submittedName>
        <fullName evidence="3">Methyl-coenzyme M reductase operon protein C</fullName>
    </submittedName>
</protein>
<sequence length="231" mass="24924">MFGRETQLVDCREAMGLGRGGGIAQRGTLSEAARPDVVAIAMTPGRRHITKPVCEITYGLRREGIQVSVLVLEAGAGIPMDEVGSSTSSRGYGPKFGLTAKEIEQIARHKLVLIHMGNVNSHIVSKTKKILKYVDIPAVIACEYPIDFEDFAKAGIKTKFVKPKNPETEGAVVAIVSGITRGETCSRGSLNNLVKEIRNILGQKLEDTHAVRSDLLINEGLMASEEPAESE</sequence>
<dbReference type="Pfam" id="PF04609">
    <property type="entry name" value="MCR_C"/>
    <property type="match status" value="1"/>
</dbReference>
<dbReference type="Proteomes" id="UP000218615">
    <property type="component" value="Unassembled WGS sequence"/>
</dbReference>
<dbReference type="GO" id="GO:0015948">
    <property type="term" value="P:methanogenesis"/>
    <property type="evidence" value="ECO:0007669"/>
    <property type="project" value="UniProtKB-KW"/>
</dbReference>
<gene>
    <name evidence="3" type="primary">mcrC</name>
    <name evidence="3" type="ORF">MNV_200011</name>
</gene>
<name>A0A284VN86_9EURY</name>